<name>A0AAU8VEV6_9FLAO</name>
<evidence type="ECO:0008006" key="3">
    <source>
        <dbReference type="Google" id="ProtNLM"/>
    </source>
</evidence>
<dbReference type="EMBL" id="CP016374">
    <property type="protein sequence ID" value="AQX01470.1"/>
    <property type="molecule type" value="Genomic_DNA"/>
</dbReference>
<dbReference type="Proteomes" id="UP000190848">
    <property type="component" value="Chromosome"/>
</dbReference>
<gene>
    <name evidence="1" type="ORF">BBD32_08350</name>
</gene>
<dbReference type="Gene3D" id="3.10.450.50">
    <property type="match status" value="1"/>
</dbReference>
<evidence type="ECO:0000313" key="2">
    <source>
        <dbReference type="Proteomes" id="UP000190848"/>
    </source>
</evidence>
<dbReference type="AlphaFoldDB" id="A0AAU8VEV6"/>
<evidence type="ECO:0000313" key="1">
    <source>
        <dbReference type="EMBL" id="AQX01470.1"/>
    </source>
</evidence>
<reference evidence="1 2" key="1">
    <citation type="submission" date="2016-07" db="EMBL/GenBank/DDBJ databases">
        <title>Revisiting the taxonomy of the Elizabethkingia Genus using Whole-Genome Sequencing, Optical Mapping, and MALDI-TOF, along with proposal of three novel Elizabethkingia species: Elizabethkingia bruuniana sp. nov., Elizabethkingia ursingii sp. nov., and Elizabethkingia occulta sp. nov.</title>
        <authorList>
            <person name="Nicholson A.C."/>
        </authorList>
    </citation>
    <scope>NUCLEOTIDE SEQUENCE [LARGE SCALE GENOMIC DNA]</scope>
    <source>
        <strain evidence="1 2">F3201</strain>
    </source>
</reference>
<organism evidence="1 2">
    <name type="scientific">Elizabethkingia anophelis</name>
    <dbReference type="NCBI Taxonomy" id="1117645"/>
    <lineage>
        <taxon>Bacteria</taxon>
        <taxon>Pseudomonadati</taxon>
        <taxon>Bacteroidota</taxon>
        <taxon>Flavobacteriia</taxon>
        <taxon>Flavobacteriales</taxon>
        <taxon>Weeksellaceae</taxon>
        <taxon>Elizabethkingia</taxon>
    </lineage>
</organism>
<proteinExistence type="predicted"/>
<accession>A0AAU8VEV6</accession>
<dbReference type="InterPro" id="IPR004027">
    <property type="entry name" value="SEC_C_motif"/>
</dbReference>
<protein>
    <recommendedName>
        <fullName evidence="3">SEC-C domain-containing protein</fullName>
    </recommendedName>
</protein>
<dbReference type="Pfam" id="PF02810">
    <property type="entry name" value="SEC-C"/>
    <property type="match status" value="1"/>
</dbReference>
<sequence length="218" mass="25984">MGKMNSIETFTLEARELKLDFFEFSLIEDEGLTPYIIGDLHLHDKEGKYLDTYNIKIEIKEDYPKSFPVVYETSRRIPVNIDWHVFPDGHCCIVTPPEEFLICKKRISLEQFIIKYLLPYFHNQLFREIEGYFLNERSHGHKGIKEFFFDIFNTKKSENISDWLFFIAKGKEPDRTADCFCGSKKKYRKCHREAFRELSLFSIKDLLYYSALIKVDKT</sequence>
<dbReference type="RefSeq" id="WP_078395983.1">
    <property type="nucleotide sequence ID" value="NZ_CP016374.1"/>
</dbReference>